<gene>
    <name evidence="2" type="ORF">S12H4_28497</name>
</gene>
<evidence type="ECO:0000256" key="1">
    <source>
        <dbReference type="SAM" id="Phobius"/>
    </source>
</evidence>
<reference evidence="2" key="1">
    <citation type="journal article" date="2014" name="Front. Microbiol.">
        <title>High frequency of phylogenetically diverse reductive dehalogenase-homologous genes in deep subseafloor sedimentary metagenomes.</title>
        <authorList>
            <person name="Kawai M."/>
            <person name="Futagami T."/>
            <person name="Toyoda A."/>
            <person name="Takaki Y."/>
            <person name="Nishi S."/>
            <person name="Hori S."/>
            <person name="Arai W."/>
            <person name="Tsubouchi T."/>
            <person name="Morono Y."/>
            <person name="Uchiyama I."/>
            <person name="Ito T."/>
            <person name="Fujiyama A."/>
            <person name="Inagaki F."/>
            <person name="Takami H."/>
        </authorList>
    </citation>
    <scope>NUCLEOTIDE SEQUENCE</scope>
    <source>
        <strain evidence="2">Expedition CK06-06</strain>
    </source>
</reference>
<dbReference type="PANTHER" id="PTHR41386">
    <property type="entry name" value="INTEGRAL MEMBRANE PROTEIN-RELATED"/>
    <property type="match status" value="1"/>
</dbReference>
<keyword evidence="1" id="KW-0472">Membrane</keyword>
<evidence type="ECO:0000313" key="2">
    <source>
        <dbReference type="EMBL" id="GAJ02667.1"/>
    </source>
</evidence>
<dbReference type="Pfam" id="PF06210">
    <property type="entry name" value="DUF1003"/>
    <property type="match status" value="1"/>
</dbReference>
<keyword evidence="1" id="KW-0812">Transmembrane</keyword>
<protein>
    <recommendedName>
        <fullName evidence="3">Cyclic nucleotide-binding domain-containing protein</fullName>
    </recommendedName>
</protein>
<comment type="caution">
    <text evidence="2">The sequence shown here is derived from an EMBL/GenBank/DDBJ whole genome shotgun (WGS) entry which is preliminary data.</text>
</comment>
<dbReference type="EMBL" id="BARW01016350">
    <property type="protein sequence ID" value="GAJ02667.1"/>
    <property type="molecule type" value="Genomic_DNA"/>
</dbReference>
<keyword evidence="1" id="KW-1133">Transmembrane helix</keyword>
<feature type="transmembrane region" description="Helical" evidence="1">
    <location>
        <begin position="68"/>
        <end position="91"/>
    </location>
</feature>
<sequence length="138" mass="15960">MKKENKKESVIHKITHPNILPRTFGEKAADGLTRVAGSWGFILSFAGFLVLWIIMNTTWLVFGSTWDARPFILLNLILSCLAAFQAPIILMSQNRTSQKDRQRAEYDYAVNRKAEREIQEIKKAMNRIEGKIMIRHKK</sequence>
<proteinExistence type="predicted"/>
<dbReference type="InterPro" id="IPR010406">
    <property type="entry name" value="DUF1003"/>
</dbReference>
<accession>X1UGF7</accession>
<dbReference type="AlphaFoldDB" id="X1UGF7"/>
<evidence type="ECO:0008006" key="3">
    <source>
        <dbReference type="Google" id="ProtNLM"/>
    </source>
</evidence>
<dbReference type="PANTHER" id="PTHR41386:SF1">
    <property type="entry name" value="MEMBRANE PROTEIN"/>
    <property type="match status" value="1"/>
</dbReference>
<feature type="transmembrane region" description="Helical" evidence="1">
    <location>
        <begin position="41"/>
        <end position="62"/>
    </location>
</feature>
<organism evidence="2">
    <name type="scientific">marine sediment metagenome</name>
    <dbReference type="NCBI Taxonomy" id="412755"/>
    <lineage>
        <taxon>unclassified sequences</taxon>
        <taxon>metagenomes</taxon>
        <taxon>ecological metagenomes</taxon>
    </lineage>
</organism>
<name>X1UGF7_9ZZZZ</name>